<dbReference type="PROSITE" id="PS50878">
    <property type="entry name" value="RT_POL"/>
    <property type="match status" value="1"/>
</dbReference>
<feature type="domain" description="Reverse transcriptase" evidence="1">
    <location>
        <begin position="1"/>
        <end position="141"/>
    </location>
</feature>
<gene>
    <name evidence="2" type="ORF">RirG_104930</name>
</gene>
<evidence type="ECO:0000313" key="2">
    <source>
        <dbReference type="EMBL" id="EXX68462.1"/>
    </source>
</evidence>
<dbReference type="HOGENOM" id="CLU_002435_8_1_1"/>
<proteinExistence type="predicted"/>
<name>A0A015JG15_RHIIW</name>
<organism evidence="2 3">
    <name type="scientific">Rhizophagus irregularis (strain DAOM 197198w)</name>
    <name type="common">Glomus intraradices</name>
    <dbReference type="NCBI Taxonomy" id="1432141"/>
    <lineage>
        <taxon>Eukaryota</taxon>
        <taxon>Fungi</taxon>
        <taxon>Fungi incertae sedis</taxon>
        <taxon>Mucoromycota</taxon>
        <taxon>Glomeromycotina</taxon>
        <taxon>Glomeromycetes</taxon>
        <taxon>Glomerales</taxon>
        <taxon>Glomeraceae</taxon>
        <taxon>Rhizophagus</taxon>
    </lineage>
</organism>
<dbReference type="Proteomes" id="UP000022910">
    <property type="component" value="Unassembled WGS sequence"/>
</dbReference>
<reference evidence="2 3" key="1">
    <citation type="submission" date="2014-02" db="EMBL/GenBank/DDBJ databases">
        <title>Single nucleus genome sequencing reveals high similarity among nuclei of an endomycorrhizal fungus.</title>
        <authorList>
            <person name="Lin K."/>
            <person name="Geurts R."/>
            <person name="Zhang Z."/>
            <person name="Limpens E."/>
            <person name="Saunders D.G."/>
            <person name="Mu D."/>
            <person name="Pang E."/>
            <person name="Cao H."/>
            <person name="Cha H."/>
            <person name="Lin T."/>
            <person name="Zhou Q."/>
            <person name="Shang Y."/>
            <person name="Li Y."/>
            <person name="Ivanov S."/>
            <person name="Sharma T."/>
            <person name="Velzen R.V."/>
            <person name="Ruijter N.D."/>
            <person name="Aanen D.K."/>
            <person name="Win J."/>
            <person name="Kamoun S."/>
            <person name="Bisseling T."/>
            <person name="Huang S."/>
        </authorList>
    </citation>
    <scope>NUCLEOTIDE SEQUENCE [LARGE SCALE GENOMIC DNA]</scope>
    <source>
        <strain evidence="3">DAOM197198w</strain>
    </source>
</reference>
<evidence type="ECO:0000313" key="3">
    <source>
        <dbReference type="Proteomes" id="UP000022910"/>
    </source>
</evidence>
<protein>
    <recommendedName>
        <fullName evidence="1">Reverse transcriptase domain-containing protein</fullName>
    </recommendedName>
</protein>
<dbReference type="AlphaFoldDB" id="A0A015JG15"/>
<dbReference type="STRING" id="1432141.A0A015JG15"/>
<dbReference type="Pfam" id="PF00078">
    <property type="entry name" value="RVT_1"/>
    <property type="match status" value="1"/>
</dbReference>
<dbReference type="InterPro" id="IPR000477">
    <property type="entry name" value="RT_dom"/>
</dbReference>
<evidence type="ECO:0000259" key="1">
    <source>
        <dbReference type="PROSITE" id="PS50878"/>
    </source>
</evidence>
<keyword evidence="3" id="KW-1185">Reference proteome</keyword>
<accession>A0A015JG15</accession>
<sequence>MDISLNRFNKILVNNELTESYHVKDGIDQGEVWSPILWRIFYDPLLSRLNELKEETGYSLNEEKIIDRGNNEKELLEISINVTAFIDDTTLISKNKQQLKKLIEICHQFFKINDIKANVSKYELIKINNKVEDLIIEGEPITKVNNEEGTDT</sequence>
<comment type="caution">
    <text evidence="2">The sequence shown here is derived from an EMBL/GenBank/DDBJ whole genome shotgun (WGS) entry which is preliminary data.</text>
</comment>
<dbReference type="EMBL" id="JEMT01017277">
    <property type="protein sequence ID" value="EXX68462.1"/>
    <property type="molecule type" value="Genomic_DNA"/>
</dbReference>